<reference evidence="3" key="1">
    <citation type="submission" date="2017-09" db="EMBL/GenBank/DDBJ databases">
        <title>Depth-based differentiation of microbial function through sediment-hosted aquifers and enrichment of novel symbionts in the deep terrestrial subsurface.</title>
        <authorList>
            <person name="Probst A.J."/>
            <person name="Ladd B."/>
            <person name="Jarett J.K."/>
            <person name="Geller-Mcgrath D.E."/>
            <person name="Sieber C.M.K."/>
            <person name="Emerson J.B."/>
            <person name="Anantharaman K."/>
            <person name="Thomas B.C."/>
            <person name="Malmstrom R."/>
            <person name="Stieglmeier M."/>
            <person name="Klingl A."/>
            <person name="Woyke T."/>
            <person name="Ryan C.M."/>
            <person name="Banfield J.F."/>
        </authorList>
    </citation>
    <scope>NUCLEOTIDE SEQUENCE [LARGE SCALE GENOMIC DNA]</scope>
</reference>
<dbReference type="EMBL" id="PEZL01000033">
    <property type="protein sequence ID" value="PIS13329.1"/>
    <property type="molecule type" value="Genomic_DNA"/>
</dbReference>
<protein>
    <submittedName>
        <fullName evidence="2">Uncharacterized protein</fullName>
    </submittedName>
</protein>
<dbReference type="Proteomes" id="UP000230353">
    <property type="component" value="Unassembled WGS sequence"/>
</dbReference>
<evidence type="ECO:0000256" key="1">
    <source>
        <dbReference type="SAM" id="Phobius"/>
    </source>
</evidence>
<keyword evidence="1" id="KW-0812">Transmembrane</keyword>
<keyword evidence="1" id="KW-1133">Transmembrane helix</keyword>
<accession>A0A2H0WN27</accession>
<feature type="transmembrane region" description="Helical" evidence="1">
    <location>
        <begin position="88"/>
        <end position="109"/>
    </location>
</feature>
<proteinExistence type="predicted"/>
<comment type="caution">
    <text evidence="2">The sequence shown here is derived from an EMBL/GenBank/DDBJ whole genome shotgun (WGS) entry which is preliminary data.</text>
</comment>
<keyword evidence="1" id="KW-0472">Membrane</keyword>
<gene>
    <name evidence="2" type="ORF">COT67_02345</name>
</gene>
<feature type="transmembrane region" description="Helical" evidence="1">
    <location>
        <begin position="57"/>
        <end position="76"/>
    </location>
</feature>
<evidence type="ECO:0000313" key="3">
    <source>
        <dbReference type="Proteomes" id="UP000230353"/>
    </source>
</evidence>
<name>A0A2H0WN27_9BACT</name>
<sequence length="110" mass="12458">MKKRIISFLFLICVSVIFPLPVSVLLFVFFVVVFNKFWEGLVAGLFLDSLYLSPPFFDKHILGFFTVSFAITFLAVEWAKRLIQGENVFSKSVIFAAGLAVFGLFFVIFG</sequence>
<feature type="transmembrane region" description="Helical" evidence="1">
    <location>
        <begin position="7"/>
        <end position="37"/>
    </location>
</feature>
<organism evidence="2 3">
    <name type="scientific">Candidatus Tagabacteria bacterium CG09_land_8_20_14_0_10_41_14</name>
    <dbReference type="NCBI Taxonomy" id="1975021"/>
    <lineage>
        <taxon>Bacteria</taxon>
        <taxon>Candidatus Tagaibacteriota</taxon>
    </lineage>
</organism>
<dbReference type="AlphaFoldDB" id="A0A2H0WN27"/>
<evidence type="ECO:0000313" key="2">
    <source>
        <dbReference type="EMBL" id="PIS13329.1"/>
    </source>
</evidence>